<dbReference type="PROSITE" id="PS51910">
    <property type="entry name" value="GH18_2"/>
    <property type="match status" value="1"/>
</dbReference>
<dbReference type="Gene3D" id="3.10.50.10">
    <property type="match status" value="1"/>
</dbReference>
<dbReference type="InterPro" id="IPR002557">
    <property type="entry name" value="Chitin-bd_dom"/>
</dbReference>
<comment type="similarity">
    <text evidence="1">Belongs to the glycosyl hydrolase 18 family. Chitinase class II subfamily.</text>
</comment>
<dbReference type="GO" id="GO:0008061">
    <property type="term" value="F:chitin binding"/>
    <property type="evidence" value="ECO:0007669"/>
    <property type="project" value="UniProtKB-KW"/>
</dbReference>
<reference evidence="10" key="1">
    <citation type="submission" date="2013-10" db="EMBL/GenBank/DDBJ databases">
        <title>Genome sequencing of Onchocerca volvulus.</title>
        <authorList>
            <person name="Cotton J."/>
            <person name="Tsai J."/>
            <person name="Stanley E."/>
            <person name="Tracey A."/>
            <person name="Holroyd N."/>
            <person name="Lustigman S."/>
            <person name="Berriman M."/>
        </authorList>
    </citation>
    <scope>NUCLEOTIDE SEQUENCE</scope>
</reference>
<keyword evidence="10" id="KW-1185">Reference proteome</keyword>
<dbReference type="SMART" id="SM00636">
    <property type="entry name" value="Glyco_18"/>
    <property type="match status" value="1"/>
</dbReference>
<evidence type="ECO:0000256" key="2">
    <source>
        <dbReference type="ARBA" id="ARBA00022669"/>
    </source>
</evidence>
<dbReference type="GO" id="GO:0005576">
    <property type="term" value="C:extracellular region"/>
    <property type="evidence" value="ECO:0007669"/>
    <property type="project" value="InterPro"/>
</dbReference>
<dbReference type="InterPro" id="IPR050314">
    <property type="entry name" value="Glycosyl_Hydrlase_18"/>
</dbReference>
<dbReference type="SUPFAM" id="SSF54556">
    <property type="entry name" value="Chitinase insertion domain"/>
    <property type="match status" value="1"/>
</dbReference>
<dbReference type="SUPFAM" id="SSF57625">
    <property type="entry name" value="Invertebrate chitin-binding proteins"/>
    <property type="match status" value="1"/>
</dbReference>
<evidence type="ECO:0000256" key="3">
    <source>
        <dbReference type="ARBA" id="ARBA00022729"/>
    </source>
</evidence>
<keyword evidence="5" id="KW-0325">Glycoprotein</keyword>
<dbReference type="PANTHER" id="PTHR11177:SF400">
    <property type="entry name" value="ENDOCHITINASE-RELATED"/>
    <property type="match status" value="1"/>
</dbReference>
<dbReference type="EnsemblMetazoa" id="OVOC3520.1">
    <property type="protein sequence ID" value="OVOC3520.1"/>
    <property type="gene ID" value="WBGene00240329"/>
</dbReference>
<accession>A0A8R1TSL8</accession>
<evidence type="ECO:0000313" key="9">
    <source>
        <dbReference type="EnsemblMetazoa" id="OVOC3520.1"/>
    </source>
</evidence>
<keyword evidence="2" id="KW-0147">Chitin-binding</keyword>
<organism evidence="9 10">
    <name type="scientific">Onchocerca volvulus</name>
    <dbReference type="NCBI Taxonomy" id="6282"/>
    <lineage>
        <taxon>Eukaryota</taxon>
        <taxon>Metazoa</taxon>
        <taxon>Ecdysozoa</taxon>
        <taxon>Nematoda</taxon>
        <taxon>Chromadorea</taxon>
        <taxon>Rhabditida</taxon>
        <taxon>Spirurina</taxon>
        <taxon>Spiruromorpha</taxon>
        <taxon>Filarioidea</taxon>
        <taxon>Onchocercidae</taxon>
        <taxon>Onchocerca</taxon>
    </lineage>
</organism>
<dbReference type="Proteomes" id="UP000024404">
    <property type="component" value="Unassembled WGS sequence"/>
</dbReference>
<keyword evidence="4" id="KW-0378">Hydrolase</keyword>
<dbReference type="Gene3D" id="3.20.20.80">
    <property type="entry name" value="Glycosidases"/>
    <property type="match status" value="1"/>
</dbReference>
<name>A0A8R1TSL8_ONCVO</name>
<dbReference type="InterPro" id="IPR017853">
    <property type="entry name" value="GH"/>
</dbReference>
<dbReference type="EMBL" id="CMVM020000117">
    <property type="status" value="NOT_ANNOTATED_CDS"/>
    <property type="molecule type" value="Genomic_DNA"/>
</dbReference>
<evidence type="ECO:0000259" key="8">
    <source>
        <dbReference type="PROSITE" id="PS51910"/>
    </source>
</evidence>
<dbReference type="Pfam" id="PF01607">
    <property type="entry name" value="CBM_14"/>
    <property type="match status" value="1"/>
</dbReference>
<protein>
    <submittedName>
        <fullName evidence="9">Chitin-binding type-2 domain-containing protein</fullName>
    </submittedName>
</protein>
<evidence type="ECO:0000256" key="4">
    <source>
        <dbReference type="ARBA" id="ARBA00022801"/>
    </source>
</evidence>
<dbReference type="InterPro" id="IPR029070">
    <property type="entry name" value="Chitinase_insertion_sf"/>
</dbReference>
<dbReference type="InterPro" id="IPR001223">
    <property type="entry name" value="Glyco_hydro18_cat"/>
</dbReference>
<dbReference type="Gene3D" id="2.170.140.10">
    <property type="entry name" value="Chitin binding domain"/>
    <property type="match status" value="1"/>
</dbReference>
<dbReference type="InterPro" id="IPR036508">
    <property type="entry name" value="Chitin-bd_dom_sf"/>
</dbReference>
<dbReference type="Pfam" id="PF00704">
    <property type="entry name" value="Glyco_hydro_18"/>
    <property type="match status" value="1"/>
</dbReference>
<reference evidence="9" key="2">
    <citation type="submission" date="2022-06" db="UniProtKB">
        <authorList>
            <consortium name="EnsemblMetazoa"/>
        </authorList>
    </citation>
    <scope>IDENTIFICATION</scope>
</reference>
<feature type="domain" description="Chitin-binding type-2" evidence="7">
    <location>
        <begin position="346"/>
        <end position="402"/>
    </location>
</feature>
<evidence type="ECO:0000256" key="5">
    <source>
        <dbReference type="ARBA" id="ARBA00023180"/>
    </source>
</evidence>
<keyword evidence="6" id="KW-0326">Glycosidase</keyword>
<sequence>MYSRVTKLKENDPELKILLSYGGYNFGSSTFTAIAKSAEKRKHFIESAIAFLGKNKFDGFDLDWKYPIGVALEHGELVKEMKKAFMEEAKKSGNEQLILTAAVTARIYTIVQSYNIQSLAENLDLLFLMSYDFHGSWEMNVDLHAKLHPTKGETSETDIFNTEYVANYLVSSGMPKQKIIIGIPTYGRGWTLRNSSESTIGAEGIGPSLPTTSNPVGGTAAYWEICKYLKEGGRETIDEQGVGAYMVKGNQWYGYDNEETIRMKVIFISFIVQSLKCGAFIWTLDFDDFKGTSCGKGPYPLLSVINYELEGESTVSTKSSETTTVTSENDEIKTTTNAVDPTRKPKVECSEPYGLFQHPTDCRSFIQCAHNIPYIIRCPPRTFFNDEIKVCDYLWNAPDTCK</sequence>
<dbReference type="SUPFAM" id="SSF51445">
    <property type="entry name" value="(Trans)glycosidases"/>
    <property type="match status" value="1"/>
</dbReference>
<keyword evidence="3" id="KW-0732">Signal</keyword>
<dbReference type="PANTHER" id="PTHR11177">
    <property type="entry name" value="CHITINASE"/>
    <property type="match status" value="1"/>
</dbReference>
<evidence type="ECO:0000256" key="6">
    <source>
        <dbReference type="ARBA" id="ARBA00023295"/>
    </source>
</evidence>
<feature type="domain" description="GH18" evidence="8">
    <location>
        <begin position="1"/>
        <end position="312"/>
    </location>
</feature>
<dbReference type="GO" id="GO:0005975">
    <property type="term" value="P:carbohydrate metabolic process"/>
    <property type="evidence" value="ECO:0007669"/>
    <property type="project" value="InterPro"/>
</dbReference>
<dbReference type="PROSITE" id="PS50940">
    <property type="entry name" value="CHIT_BIND_II"/>
    <property type="match status" value="1"/>
</dbReference>
<evidence type="ECO:0000313" key="10">
    <source>
        <dbReference type="Proteomes" id="UP000024404"/>
    </source>
</evidence>
<dbReference type="AlphaFoldDB" id="A0A8R1TSL8"/>
<dbReference type="GO" id="GO:0006032">
    <property type="term" value="P:chitin catabolic process"/>
    <property type="evidence" value="ECO:0007669"/>
    <property type="project" value="TreeGrafter"/>
</dbReference>
<evidence type="ECO:0000256" key="1">
    <source>
        <dbReference type="ARBA" id="ARBA00009121"/>
    </source>
</evidence>
<evidence type="ECO:0000259" key="7">
    <source>
        <dbReference type="PROSITE" id="PS50940"/>
    </source>
</evidence>
<dbReference type="FunFam" id="3.10.50.10:FF:000003">
    <property type="entry name" value="Class V chitinase CHIT5b"/>
    <property type="match status" value="1"/>
</dbReference>
<dbReference type="GO" id="GO:0004568">
    <property type="term" value="F:chitinase activity"/>
    <property type="evidence" value="ECO:0007669"/>
    <property type="project" value="TreeGrafter"/>
</dbReference>
<dbReference type="SMART" id="SM00494">
    <property type="entry name" value="ChtBD2"/>
    <property type="match status" value="1"/>
</dbReference>
<proteinExistence type="inferred from homology"/>
<dbReference type="InterPro" id="IPR011583">
    <property type="entry name" value="Chitinase_II/V-like_cat"/>
</dbReference>